<dbReference type="AlphaFoldDB" id="A0A411YFQ4"/>
<accession>A0A411YFQ4</accession>
<keyword evidence="3" id="KW-0808">Transferase</keyword>
<dbReference type="GO" id="GO:0008168">
    <property type="term" value="F:methyltransferase activity"/>
    <property type="evidence" value="ECO:0007669"/>
    <property type="project" value="UniProtKB-KW"/>
</dbReference>
<feature type="compositionally biased region" description="Basic residues" evidence="1">
    <location>
        <begin position="90"/>
        <end position="100"/>
    </location>
</feature>
<keyword evidence="4" id="KW-1185">Reference proteome</keyword>
<name>A0A411YFQ4_9ACTN</name>
<dbReference type="SUPFAM" id="SSF53335">
    <property type="entry name" value="S-adenosyl-L-methionine-dependent methyltransferases"/>
    <property type="match status" value="1"/>
</dbReference>
<reference evidence="3 4" key="1">
    <citation type="submission" date="2019-01" db="EMBL/GenBank/DDBJ databases">
        <title>Egibacter rhizosphaerae EGI 80759T.</title>
        <authorList>
            <person name="Chen D.-D."/>
            <person name="Tian Y."/>
            <person name="Jiao J.-Y."/>
            <person name="Zhang X.-T."/>
            <person name="Zhang Y.-G."/>
            <person name="Zhang Y."/>
            <person name="Xiao M."/>
            <person name="Shu W.-S."/>
            <person name="Li W.-J."/>
        </authorList>
    </citation>
    <scope>NUCLEOTIDE SEQUENCE [LARGE SCALE GENOMIC DNA]</scope>
    <source>
        <strain evidence="3 4">EGI 80759</strain>
    </source>
</reference>
<dbReference type="Pfam" id="PF13649">
    <property type="entry name" value="Methyltransf_25"/>
    <property type="match status" value="1"/>
</dbReference>
<feature type="region of interest" description="Disordered" evidence="1">
    <location>
        <begin position="35"/>
        <end position="141"/>
    </location>
</feature>
<evidence type="ECO:0000313" key="3">
    <source>
        <dbReference type="EMBL" id="QBI20085.1"/>
    </source>
</evidence>
<dbReference type="OrthoDB" id="7062303at2"/>
<evidence type="ECO:0000259" key="2">
    <source>
        <dbReference type="Pfam" id="PF13649"/>
    </source>
</evidence>
<keyword evidence="3" id="KW-0489">Methyltransferase</keyword>
<feature type="compositionally biased region" description="Polar residues" evidence="1">
    <location>
        <begin position="114"/>
        <end position="135"/>
    </location>
</feature>
<dbReference type="EMBL" id="CP036402">
    <property type="protein sequence ID" value="QBI20085.1"/>
    <property type="molecule type" value="Genomic_DNA"/>
</dbReference>
<dbReference type="CDD" id="cd02440">
    <property type="entry name" value="AdoMet_MTases"/>
    <property type="match status" value="1"/>
</dbReference>
<dbReference type="InterPro" id="IPR029063">
    <property type="entry name" value="SAM-dependent_MTases_sf"/>
</dbReference>
<dbReference type="Gene3D" id="3.40.50.150">
    <property type="entry name" value="Vaccinia Virus protein VP39"/>
    <property type="match status" value="1"/>
</dbReference>
<organism evidence="3 4">
    <name type="scientific">Egibacter rhizosphaerae</name>
    <dbReference type="NCBI Taxonomy" id="1670831"/>
    <lineage>
        <taxon>Bacteria</taxon>
        <taxon>Bacillati</taxon>
        <taxon>Actinomycetota</taxon>
        <taxon>Nitriliruptoria</taxon>
        <taxon>Egibacterales</taxon>
        <taxon>Egibacteraceae</taxon>
        <taxon>Egibacter</taxon>
    </lineage>
</organism>
<dbReference type="InterPro" id="IPR041698">
    <property type="entry name" value="Methyltransf_25"/>
</dbReference>
<sequence length="356" mass="39485">MPAVSTPEPPAPCAECVFRAAPKCPRRSSARSCTEVRSRSQRRLHQIDHDARTQDVALKRCRRSSAGPAPPVNPGARPHERGATRERGRTTRTRPHHAARAHCIQASWPLVDSRSWTNPPHTPRSSTATSPSGSIFSPPPEEYADEAEQYRHLLGHATRTVTTVLELGSGGGNNANHLKAHFDLVLVDASEAMLETSRRINPECTHLAGDMRTVRLGRRFDAVFVHDAASYLTTLDDLHAARTAYDHVLPGGLALFAPDFVRETFTTGTHHGGRDRGERDLRYLEWTWEADPDDPTYIVDFAYLLREGATVRAVHDRHVCAAFPRDDWFAALRRAGFDEAFTLSGPDANDVLLARC</sequence>
<evidence type="ECO:0000313" key="4">
    <source>
        <dbReference type="Proteomes" id="UP000291469"/>
    </source>
</evidence>
<feature type="domain" description="Methyltransferase" evidence="2">
    <location>
        <begin position="164"/>
        <end position="252"/>
    </location>
</feature>
<evidence type="ECO:0000256" key="1">
    <source>
        <dbReference type="SAM" id="MobiDB-lite"/>
    </source>
</evidence>
<dbReference type="KEGG" id="erz:ER308_11270"/>
<protein>
    <submittedName>
        <fullName evidence="3">Class I SAM-dependent methyltransferase</fullName>
    </submittedName>
</protein>
<dbReference type="Gene3D" id="2.20.130.10">
    <property type="entry name" value="CAC2371-like domains"/>
    <property type="match status" value="1"/>
</dbReference>
<feature type="compositionally biased region" description="Basic and acidic residues" evidence="1">
    <location>
        <begin position="77"/>
        <end position="89"/>
    </location>
</feature>
<gene>
    <name evidence="3" type="ORF">ER308_11270</name>
</gene>
<dbReference type="GO" id="GO:0032259">
    <property type="term" value="P:methylation"/>
    <property type="evidence" value="ECO:0007669"/>
    <property type="project" value="UniProtKB-KW"/>
</dbReference>
<dbReference type="Proteomes" id="UP000291469">
    <property type="component" value="Chromosome"/>
</dbReference>
<proteinExistence type="predicted"/>